<keyword evidence="14" id="KW-0829">Tyrosine-protein kinase</keyword>
<organism evidence="20 21">
    <name type="scientific">Candidatus Litorirhabdus singularis</name>
    <dbReference type="NCBI Taxonomy" id="2518993"/>
    <lineage>
        <taxon>Bacteria</taxon>
        <taxon>Pseudomonadati</taxon>
        <taxon>Pseudomonadota</taxon>
        <taxon>Gammaproteobacteria</taxon>
        <taxon>Cellvibrionales</taxon>
        <taxon>Halieaceae</taxon>
        <taxon>Candidatus Litorirhabdus</taxon>
    </lineage>
</organism>
<evidence type="ECO:0000256" key="8">
    <source>
        <dbReference type="ARBA" id="ARBA00022692"/>
    </source>
</evidence>
<comment type="similarity">
    <text evidence="2">Belongs to the CpsD/CapB family.</text>
</comment>
<keyword evidence="8 16" id="KW-0812">Transmembrane</keyword>
<dbReference type="Pfam" id="PF13807">
    <property type="entry name" value="GNVR"/>
    <property type="match status" value="1"/>
</dbReference>
<comment type="similarity">
    <text evidence="3">Belongs to the etk/wzc family.</text>
</comment>
<dbReference type="EMBL" id="SHNN01000001">
    <property type="protein sequence ID" value="MCX2980386.1"/>
    <property type="molecule type" value="Genomic_DNA"/>
</dbReference>
<name>A0ABT3TF29_9GAMM</name>
<dbReference type="InterPro" id="IPR032807">
    <property type="entry name" value="GNVR"/>
</dbReference>
<dbReference type="InterPro" id="IPR005702">
    <property type="entry name" value="Wzc-like_C"/>
</dbReference>
<evidence type="ECO:0000256" key="11">
    <source>
        <dbReference type="ARBA" id="ARBA00022840"/>
    </source>
</evidence>
<gene>
    <name evidence="20" type="ORF">EYC98_05810</name>
</gene>
<protein>
    <recommendedName>
        <fullName evidence="4">non-specific protein-tyrosine kinase</fullName>
        <ecNumber evidence="4">2.7.10.2</ecNumber>
    </recommendedName>
</protein>
<comment type="caution">
    <text evidence="20">The sequence shown here is derived from an EMBL/GenBank/DDBJ whole genome shotgun (WGS) entry which is preliminary data.</text>
</comment>
<evidence type="ECO:0000256" key="6">
    <source>
        <dbReference type="ARBA" id="ARBA00022519"/>
    </source>
</evidence>
<evidence type="ECO:0000256" key="16">
    <source>
        <dbReference type="SAM" id="Phobius"/>
    </source>
</evidence>
<dbReference type="InterPro" id="IPR003856">
    <property type="entry name" value="LPS_length_determ_N"/>
</dbReference>
<evidence type="ECO:0000256" key="15">
    <source>
        <dbReference type="ARBA" id="ARBA00051245"/>
    </source>
</evidence>
<keyword evidence="10" id="KW-0418">Kinase</keyword>
<evidence type="ECO:0000259" key="17">
    <source>
        <dbReference type="Pfam" id="PF02706"/>
    </source>
</evidence>
<evidence type="ECO:0000256" key="7">
    <source>
        <dbReference type="ARBA" id="ARBA00022679"/>
    </source>
</evidence>
<dbReference type="InterPro" id="IPR027417">
    <property type="entry name" value="P-loop_NTPase"/>
</dbReference>
<dbReference type="GO" id="GO:0004715">
    <property type="term" value="F:non-membrane spanning protein tyrosine kinase activity"/>
    <property type="evidence" value="ECO:0007669"/>
    <property type="project" value="UniProtKB-EC"/>
</dbReference>
<dbReference type="RefSeq" id="WP_279244362.1">
    <property type="nucleotide sequence ID" value="NZ_SHNN01000001.1"/>
</dbReference>
<evidence type="ECO:0000256" key="9">
    <source>
        <dbReference type="ARBA" id="ARBA00022741"/>
    </source>
</evidence>
<keyword evidence="5" id="KW-1003">Cell membrane</keyword>
<keyword evidence="7 20" id="KW-0808">Transferase</keyword>
<feature type="domain" description="Polysaccharide chain length determinant N-terminal" evidence="17">
    <location>
        <begin position="21"/>
        <end position="110"/>
    </location>
</feature>
<dbReference type="NCBIfam" id="TIGR01007">
    <property type="entry name" value="eps_fam"/>
    <property type="match status" value="1"/>
</dbReference>
<evidence type="ECO:0000256" key="2">
    <source>
        <dbReference type="ARBA" id="ARBA00007316"/>
    </source>
</evidence>
<dbReference type="Gene3D" id="3.40.50.300">
    <property type="entry name" value="P-loop containing nucleotide triphosphate hydrolases"/>
    <property type="match status" value="1"/>
</dbReference>
<reference evidence="20" key="1">
    <citation type="submission" date="2019-02" db="EMBL/GenBank/DDBJ databases">
        <authorList>
            <person name="Li S.-H."/>
        </authorList>
    </citation>
    <scope>NUCLEOTIDE SEQUENCE</scope>
    <source>
        <strain evidence="20">IMCC14734</strain>
    </source>
</reference>
<evidence type="ECO:0000256" key="4">
    <source>
        <dbReference type="ARBA" id="ARBA00011903"/>
    </source>
</evidence>
<proteinExistence type="inferred from homology"/>
<dbReference type="Proteomes" id="UP001143362">
    <property type="component" value="Unassembled WGS sequence"/>
</dbReference>
<keyword evidence="9" id="KW-0547">Nucleotide-binding</keyword>
<evidence type="ECO:0000313" key="20">
    <source>
        <dbReference type="EMBL" id="MCX2980386.1"/>
    </source>
</evidence>
<comment type="catalytic activity">
    <reaction evidence="15">
        <text>L-tyrosyl-[protein] + ATP = O-phospho-L-tyrosyl-[protein] + ADP + H(+)</text>
        <dbReference type="Rhea" id="RHEA:10596"/>
        <dbReference type="Rhea" id="RHEA-COMP:10136"/>
        <dbReference type="Rhea" id="RHEA-COMP:20101"/>
        <dbReference type="ChEBI" id="CHEBI:15378"/>
        <dbReference type="ChEBI" id="CHEBI:30616"/>
        <dbReference type="ChEBI" id="CHEBI:46858"/>
        <dbReference type="ChEBI" id="CHEBI:61978"/>
        <dbReference type="ChEBI" id="CHEBI:456216"/>
        <dbReference type="EC" id="2.7.10.2"/>
    </reaction>
</comment>
<keyword evidence="21" id="KW-1185">Reference proteome</keyword>
<evidence type="ECO:0000256" key="13">
    <source>
        <dbReference type="ARBA" id="ARBA00023136"/>
    </source>
</evidence>
<evidence type="ECO:0000256" key="12">
    <source>
        <dbReference type="ARBA" id="ARBA00022989"/>
    </source>
</evidence>
<keyword evidence="12 16" id="KW-1133">Transmembrane helix</keyword>
<dbReference type="SUPFAM" id="SSF52540">
    <property type="entry name" value="P-loop containing nucleoside triphosphate hydrolases"/>
    <property type="match status" value="1"/>
</dbReference>
<evidence type="ECO:0000256" key="3">
    <source>
        <dbReference type="ARBA" id="ARBA00008883"/>
    </source>
</evidence>
<accession>A0ABT3TF29</accession>
<keyword evidence="11" id="KW-0067">ATP-binding</keyword>
<evidence type="ECO:0000256" key="10">
    <source>
        <dbReference type="ARBA" id="ARBA00022777"/>
    </source>
</evidence>
<feature type="domain" description="AAA" evidence="18">
    <location>
        <begin position="540"/>
        <end position="669"/>
    </location>
</feature>
<evidence type="ECO:0000256" key="5">
    <source>
        <dbReference type="ARBA" id="ARBA00022475"/>
    </source>
</evidence>
<evidence type="ECO:0000259" key="19">
    <source>
        <dbReference type="Pfam" id="PF13807"/>
    </source>
</evidence>
<evidence type="ECO:0000313" key="21">
    <source>
        <dbReference type="Proteomes" id="UP001143362"/>
    </source>
</evidence>
<dbReference type="InterPro" id="IPR050445">
    <property type="entry name" value="Bact_polysacc_biosynth/exp"/>
</dbReference>
<feature type="transmembrane region" description="Helical" evidence="16">
    <location>
        <begin position="33"/>
        <end position="53"/>
    </location>
</feature>
<feature type="transmembrane region" description="Helical" evidence="16">
    <location>
        <begin position="454"/>
        <end position="475"/>
    </location>
</feature>
<keyword evidence="6" id="KW-0997">Cell inner membrane</keyword>
<dbReference type="Pfam" id="PF13614">
    <property type="entry name" value="AAA_31"/>
    <property type="match status" value="1"/>
</dbReference>
<dbReference type="PANTHER" id="PTHR32309">
    <property type="entry name" value="TYROSINE-PROTEIN KINASE"/>
    <property type="match status" value="1"/>
</dbReference>
<comment type="subcellular location">
    <subcellularLocation>
        <location evidence="1">Cell inner membrane</location>
        <topology evidence="1">Multi-pass membrane protein</topology>
    </subcellularLocation>
</comment>
<evidence type="ECO:0000259" key="18">
    <source>
        <dbReference type="Pfam" id="PF13614"/>
    </source>
</evidence>
<dbReference type="CDD" id="cd05387">
    <property type="entry name" value="BY-kinase"/>
    <property type="match status" value="1"/>
</dbReference>
<dbReference type="EC" id="2.7.10.2" evidence="4"/>
<sequence>MAAPPLNDSVQVAPLAPEQPLDLRALLATVLQYKWGILALACAMAIVAGFWVFSQPPAYRAQASLLLETAQAKLVGIEDVYSSNSSQYDYYQTQYEILKSRNLAERVVRRLQLHKHPYFGYASAEPEAADYDLNSLKPAEQQQPPELVSAAEAEARAIAGVTGSIVGGLTVRPVDYSYMVYLQYESGNPQIAADIVNTLASEYIESELETRTSGTVKATSWLNERLLQIRDKLRVSEQALQDFRDREQLVAVDGITSLGGNELTYLSTRLEEARKARIEAQNVKQEVNNAGKLSVEEMLTIPSILQHELIRGLKQKQAAAESRTEELGKRYGRKHPTMIAAQSELDAANRTLKSGVARVVSGISREFELARRNEQLLTSRWEEQRTAVQDFNRKEFELLELQREVDTNRQLYDVFFTRLKETGETSSFERPNARILDPALVPTAAITPDKQRTVVLAFMLGLMLGTGAALLLGHLDDTVKNPDDLLQKIGIPSLGVVPIMPADAKGSFEQYWENTQNAYAEALRSIRTALVLSSLDRPAKIIVLTSSVEGEGKSAIALNLGAALAQMEKTLIIGADLRRPSLATRCGLRPNHKGLSHFVSGAAELEECIEFLDASSLHVMPAGLIPANPLEMVSSDRFAQALATLRDKFDRIIIDSAPLGAVSDALILSSLADAAIFIIKANSTPASNAKRHVARMRASNLPLVGAILNQYDPRKAQQAQGGNNYLYDDYYSSQSEKQS</sequence>
<keyword evidence="13 16" id="KW-0472">Membrane</keyword>
<evidence type="ECO:0000256" key="14">
    <source>
        <dbReference type="ARBA" id="ARBA00023137"/>
    </source>
</evidence>
<evidence type="ECO:0000256" key="1">
    <source>
        <dbReference type="ARBA" id="ARBA00004429"/>
    </source>
</evidence>
<feature type="domain" description="Tyrosine-protein kinase G-rich" evidence="19">
    <location>
        <begin position="397"/>
        <end position="471"/>
    </location>
</feature>
<dbReference type="InterPro" id="IPR025669">
    <property type="entry name" value="AAA_dom"/>
</dbReference>
<dbReference type="PANTHER" id="PTHR32309:SF13">
    <property type="entry name" value="FERRIC ENTEROBACTIN TRANSPORT PROTEIN FEPE"/>
    <property type="match status" value="1"/>
</dbReference>
<dbReference type="Pfam" id="PF02706">
    <property type="entry name" value="Wzz"/>
    <property type="match status" value="1"/>
</dbReference>